<dbReference type="Pfam" id="PF02463">
    <property type="entry name" value="SMC_N"/>
    <property type="match status" value="1"/>
</dbReference>
<keyword evidence="9" id="KW-0233">DNA recombination</keyword>
<evidence type="ECO:0000313" key="15">
    <source>
        <dbReference type="EMBL" id="KAJ2897670.1"/>
    </source>
</evidence>
<protein>
    <recommendedName>
        <fullName evidence="14">RecF/RecN/SMC N-terminal domain-containing protein</fullName>
    </recommendedName>
</protein>
<sequence length="1171" mass="133911">MAPSRRRPRDEYEQDDVGQDEVLSFQEVRSSFQRRKKRARVSIEEPAKRRRARDEDLDQESEPEDSPVEETEDDGPPQTQYEELRDGDWSHLSHIEEDDQYCTQLIQSRHTQAHLRENRVAENGIIESIECVNFMCHERLRVKLGPLLNFVVGENGSGKSAVLTGITICLGGKASATNRGGSLKALIKEGKDTARLTVVLKNEGDGAYKTDLYGKKIIIERQFSRNGSPSFKVKSEEGRTISTKKADVDEITEYFALQVDNPLNILSQDNARQFLNAANATQKYKYWVQGVNLQALDDDYQVVQGLVTETEQRNQTFKQTVEILEKRKVDAKRLLQVVRKNKDLKEKLWLFRQKMIWSQVIEMERSLARYTRDRDQINAEIEEKQQQIAPLEEEHRRITEITENAHQGLEQARESATEFEDKVKEAQEAVTAAKGSLANLQAEERSAQALLTNLKKTWDKKGENVKKEEERLAEVDGGGMARLAEEVEKFDEHIQSLESQIPTQDQALLLMRSRIGDAEREVADMRNRLNQKKGDIQRSQARLRTLGQGNKDVYRAFDHRTRDLLAAIERDQGFRQKPVGPIGLHIQLAEPKWASLIDKYLGNNLAAYVVTNHSDNMRLRNMMRRLNMDTPIITSSSQPLDTTGKEPDAGVKTMLRVMKFDNAICRTPLIIGNSIEQVVLIEDRRAAEEFMFSDEGSRPRNAKGCLTFHDGKRGEGLLLKSSRDGASTEPMQNLAGNPRVQINDASQIALEEETLNALKGDYEGLKKDVDRAARAYQALDDERKRLEEDIGKLRKTIRIQKANKDAVSDKMNTLEGNDTELQDLKAERDQAKEEYEAQGRQFGDIAAKKLEQSQQVQDAEEELARQREAQQQQEMIIGKAERKYSRLSSATTLALHNKNVAYEERQAKEAFKQHMEEKVVKQGEKVQDMTQQALEHSPGRVEIADNETYQSISARYNGISEQLERRQLKQGRTDDEIDADYVNAKKELDKALVGIQNCRWDLLQLKKALGNRLSQWRQFQRSISSFTRTNFEMLLAERNFRGRVVLDHKIKQLIVEVEPDETRRDANGRSTKTLSGGEKSYSSICLLLAIWEAMGSPLRCLDEFDVFMDNVNRAISTKLLIKAARTSVQRQFIFITPNAIEGAQSQLGDDVTIHRLTDPRQRRVDEMMIRQ</sequence>
<keyword evidence="6" id="KW-0227">DNA damage</keyword>
<evidence type="ECO:0000256" key="6">
    <source>
        <dbReference type="ARBA" id="ARBA00022763"/>
    </source>
</evidence>
<keyword evidence="16" id="KW-1185">Reference proteome</keyword>
<dbReference type="EMBL" id="JAKWBI020000261">
    <property type="protein sequence ID" value="KAJ2897670.1"/>
    <property type="molecule type" value="Genomic_DNA"/>
</dbReference>
<evidence type="ECO:0000256" key="9">
    <source>
        <dbReference type="ARBA" id="ARBA00023172"/>
    </source>
</evidence>
<comment type="similarity">
    <text evidence="3">Belongs to the SMC family. SMC6 subfamily.</text>
</comment>
<evidence type="ECO:0000256" key="3">
    <source>
        <dbReference type="ARBA" id="ARBA00006793"/>
    </source>
</evidence>
<dbReference type="Gene3D" id="3.40.50.300">
    <property type="entry name" value="P-loop containing nucleotide triphosphate hydrolases"/>
    <property type="match status" value="2"/>
</dbReference>
<reference evidence="15" key="1">
    <citation type="submission" date="2022-07" db="EMBL/GenBank/DDBJ databases">
        <title>Draft genome sequence of Zalerion maritima ATCC 34329, a (micro)plastics degrading marine fungus.</title>
        <authorList>
            <person name="Paco A."/>
            <person name="Goncalves M.F.M."/>
            <person name="Rocha-Santos T.A.P."/>
            <person name="Alves A."/>
        </authorList>
    </citation>
    <scope>NUCLEOTIDE SEQUENCE</scope>
    <source>
        <strain evidence="15">ATCC 34329</strain>
    </source>
</reference>
<evidence type="ECO:0000313" key="16">
    <source>
        <dbReference type="Proteomes" id="UP001201980"/>
    </source>
</evidence>
<feature type="region of interest" description="Disordered" evidence="13">
    <location>
        <begin position="1"/>
        <end position="83"/>
    </location>
</feature>
<dbReference type="GO" id="GO:0005524">
    <property type="term" value="F:ATP binding"/>
    <property type="evidence" value="ECO:0007669"/>
    <property type="project" value="UniProtKB-KW"/>
</dbReference>
<evidence type="ECO:0000256" key="13">
    <source>
        <dbReference type="SAM" id="MobiDB-lite"/>
    </source>
</evidence>
<keyword evidence="8 12" id="KW-0175">Coiled coil</keyword>
<keyword evidence="5" id="KW-0547">Nucleotide-binding</keyword>
<dbReference type="InterPro" id="IPR027417">
    <property type="entry name" value="P-loop_NTPase"/>
</dbReference>
<dbReference type="GO" id="GO:0000724">
    <property type="term" value="P:double-strand break repair via homologous recombination"/>
    <property type="evidence" value="ECO:0007669"/>
    <property type="project" value="TreeGrafter"/>
</dbReference>
<keyword evidence="4" id="KW-0158">Chromosome</keyword>
<keyword evidence="10" id="KW-0234">DNA repair</keyword>
<evidence type="ECO:0000256" key="2">
    <source>
        <dbReference type="ARBA" id="ARBA00004286"/>
    </source>
</evidence>
<dbReference type="AlphaFoldDB" id="A0AAD5RL81"/>
<evidence type="ECO:0000259" key="14">
    <source>
        <dbReference type="Pfam" id="PF02463"/>
    </source>
</evidence>
<evidence type="ECO:0000256" key="11">
    <source>
        <dbReference type="ARBA" id="ARBA00023242"/>
    </source>
</evidence>
<dbReference type="PANTHER" id="PTHR19306">
    <property type="entry name" value="STRUCTURAL MAINTENANCE OF CHROMOSOMES 5,6 SMC5, SMC6"/>
    <property type="match status" value="1"/>
</dbReference>
<name>A0AAD5RL81_9PEZI</name>
<dbReference type="PANTHER" id="PTHR19306:SF6">
    <property type="entry name" value="STRUCTURAL MAINTENANCE OF CHROMOSOMES PROTEIN 6"/>
    <property type="match status" value="1"/>
</dbReference>
<dbReference type="GO" id="GO:0030915">
    <property type="term" value="C:Smc5-Smc6 complex"/>
    <property type="evidence" value="ECO:0007669"/>
    <property type="project" value="TreeGrafter"/>
</dbReference>
<comment type="subcellular location">
    <subcellularLocation>
        <location evidence="2">Chromosome</location>
    </subcellularLocation>
    <subcellularLocation>
        <location evidence="1">Nucleus</location>
    </subcellularLocation>
</comment>
<evidence type="ECO:0000256" key="7">
    <source>
        <dbReference type="ARBA" id="ARBA00022840"/>
    </source>
</evidence>
<dbReference type="GO" id="GO:0003697">
    <property type="term" value="F:single-stranded DNA binding"/>
    <property type="evidence" value="ECO:0007669"/>
    <property type="project" value="TreeGrafter"/>
</dbReference>
<evidence type="ECO:0000256" key="10">
    <source>
        <dbReference type="ARBA" id="ARBA00023204"/>
    </source>
</evidence>
<organism evidence="15 16">
    <name type="scientific">Zalerion maritima</name>
    <dbReference type="NCBI Taxonomy" id="339359"/>
    <lineage>
        <taxon>Eukaryota</taxon>
        <taxon>Fungi</taxon>
        <taxon>Dikarya</taxon>
        <taxon>Ascomycota</taxon>
        <taxon>Pezizomycotina</taxon>
        <taxon>Sordariomycetes</taxon>
        <taxon>Lulworthiomycetidae</taxon>
        <taxon>Lulworthiales</taxon>
        <taxon>Lulworthiaceae</taxon>
        <taxon>Zalerion</taxon>
    </lineage>
</organism>
<evidence type="ECO:0000256" key="1">
    <source>
        <dbReference type="ARBA" id="ARBA00004123"/>
    </source>
</evidence>
<feature type="coiled-coil region" evidence="12">
    <location>
        <begin position="748"/>
        <end position="876"/>
    </location>
</feature>
<proteinExistence type="inferred from homology"/>
<feature type="domain" description="RecF/RecN/SMC N-terminal" evidence="14">
    <location>
        <begin position="126"/>
        <end position="1137"/>
    </location>
</feature>
<feature type="compositionally biased region" description="Acidic residues" evidence="13">
    <location>
        <begin position="55"/>
        <end position="75"/>
    </location>
</feature>
<keyword evidence="11" id="KW-0539">Nucleus</keyword>
<evidence type="ECO:0000256" key="4">
    <source>
        <dbReference type="ARBA" id="ARBA00022454"/>
    </source>
</evidence>
<feature type="coiled-coil region" evidence="12">
    <location>
        <begin position="307"/>
        <end position="542"/>
    </location>
</feature>
<gene>
    <name evidence="15" type="ORF">MKZ38_004495</name>
</gene>
<dbReference type="GO" id="GO:0035861">
    <property type="term" value="C:site of double-strand break"/>
    <property type="evidence" value="ECO:0007669"/>
    <property type="project" value="TreeGrafter"/>
</dbReference>
<keyword evidence="7" id="KW-0067">ATP-binding</keyword>
<evidence type="ECO:0000256" key="12">
    <source>
        <dbReference type="SAM" id="Coils"/>
    </source>
</evidence>
<dbReference type="InterPro" id="IPR003395">
    <property type="entry name" value="RecF/RecN/SMC_N"/>
</dbReference>
<evidence type="ECO:0000256" key="5">
    <source>
        <dbReference type="ARBA" id="ARBA00022741"/>
    </source>
</evidence>
<dbReference type="GO" id="GO:0003684">
    <property type="term" value="F:damaged DNA binding"/>
    <property type="evidence" value="ECO:0007669"/>
    <property type="project" value="TreeGrafter"/>
</dbReference>
<dbReference type="SUPFAM" id="SSF52540">
    <property type="entry name" value="P-loop containing nucleoside triphosphate hydrolases"/>
    <property type="match status" value="1"/>
</dbReference>
<dbReference type="Proteomes" id="UP001201980">
    <property type="component" value="Unassembled WGS sequence"/>
</dbReference>
<comment type="caution">
    <text evidence="15">The sequence shown here is derived from an EMBL/GenBank/DDBJ whole genome shotgun (WGS) entry which is preliminary data.</text>
</comment>
<evidence type="ECO:0000256" key="8">
    <source>
        <dbReference type="ARBA" id="ARBA00023054"/>
    </source>
</evidence>
<dbReference type="GO" id="GO:0005634">
    <property type="term" value="C:nucleus"/>
    <property type="evidence" value="ECO:0007669"/>
    <property type="project" value="UniProtKB-SubCell"/>
</dbReference>
<accession>A0AAD5RL81</accession>